<evidence type="ECO:0000313" key="2">
    <source>
        <dbReference type="Proteomes" id="UP001195483"/>
    </source>
</evidence>
<accession>A0AAE0SET4</accession>
<dbReference type="EMBL" id="JAEAOA010001849">
    <property type="protein sequence ID" value="KAK3590737.1"/>
    <property type="molecule type" value="Genomic_DNA"/>
</dbReference>
<keyword evidence="2" id="KW-1185">Reference proteome</keyword>
<comment type="caution">
    <text evidence="1">The sequence shown here is derived from an EMBL/GenBank/DDBJ whole genome shotgun (WGS) entry which is preliminary data.</text>
</comment>
<gene>
    <name evidence="1" type="ORF">CHS0354_030975</name>
</gene>
<protein>
    <submittedName>
        <fullName evidence="1">Uncharacterized protein</fullName>
    </submittedName>
</protein>
<reference evidence="1" key="3">
    <citation type="submission" date="2023-05" db="EMBL/GenBank/DDBJ databases">
        <authorList>
            <person name="Smith C.H."/>
        </authorList>
    </citation>
    <scope>NUCLEOTIDE SEQUENCE</scope>
    <source>
        <strain evidence="1">CHS0354</strain>
        <tissue evidence="1">Mantle</tissue>
    </source>
</reference>
<dbReference type="Proteomes" id="UP001195483">
    <property type="component" value="Unassembled WGS sequence"/>
</dbReference>
<evidence type="ECO:0000313" key="1">
    <source>
        <dbReference type="EMBL" id="KAK3590737.1"/>
    </source>
</evidence>
<reference evidence="1" key="2">
    <citation type="journal article" date="2021" name="Genome Biol. Evol.">
        <title>Developing a high-quality reference genome for a parasitic bivalve with doubly uniparental inheritance (Bivalvia: Unionida).</title>
        <authorList>
            <person name="Smith C.H."/>
        </authorList>
    </citation>
    <scope>NUCLEOTIDE SEQUENCE</scope>
    <source>
        <strain evidence="1">CHS0354</strain>
        <tissue evidence="1">Mantle</tissue>
    </source>
</reference>
<proteinExistence type="predicted"/>
<dbReference type="AlphaFoldDB" id="A0AAE0SET4"/>
<sequence length="178" mass="19591">MRSPPSTFFTSPNLLFDILALDATTATAVRCFCYSFFVLDLFSCKTFSTNSCAILRRRFSSSKDPLDQVLPYLVHLSLILESGGPTIPSILRVLGTDSPKYSTGLGDRPLQVFFGVYSKGLGDGPPQVVWVLAPVTSTPCINFECNRDEILCTKIYDRLHGDISKVMSSIASRCTEDT</sequence>
<organism evidence="1 2">
    <name type="scientific">Potamilus streckersoni</name>
    <dbReference type="NCBI Taxonomy" id="2493646"/>
    <lineage>
        <taxon>Eukaryota</taxon>
        <taxon>Metazoa</taxon>
        <taxon>Spiralia</taxon>
        <taxon>Lophotrochozoa</taxon>
        <taxon>Mollusca</taxon>
        <taxon>Bivalvia</taxon>
        <taxon>Autobranchia</taxon>
        <taxon>Heteroconchia</taxon>
        <taxon>Palaeoheterodonta</taxon>
        <taxon>Unionida</taxon>
        <taxon>Unionoidea</taxon>
        <taxon>Unionidae</taxon>
        <taxon>Ambleminae</taxon>
        <taxon>Lampsilini</taxon>
        <taxon>Potamilus</taxon>
    </lineage>
</organism>
<name>A0AAE0SET4_9BIVA</name>
<reference evidence="1" key="1">
    <citation type="journal article" date="2021" name="Genome Biol. Evol.">
        <title>A High-Quality Reference Genome for a Parasitic Bivalve with Doubly Uniparental Inheritance (Bivalvia: Unionida).</title>
        <authorList>
            <person name="Smith C.H."/>
        </authorList>
    </citation>
    <scope>NUCLEOTIDE SEQUENCE</scope>
    <source>
        <strain evidence="1">CHS0354</strain>
    </source>
</reference>